<reference evidence="1 2" key="1">
    <citation type="submission" date="2020-08" db="EMBL/GenBank/DDBJ databases">
        <title>A Genomic Blueprint of the Chicken Gut Microbiome.</title>
        <authorList>
            <person name="Gilroy R."/>
            <person name="Ravi A."/>
            <person name="Getino M."/>
            <person name="Pursley I."/>
            <person name="Horton D.L."/>
            <person name="Alikhan N.-F."/>
            <person name="Baker D."/>
            <person name="Gharbi K."/>
            <person name="Hall N."/>
            <person name="Watson M."/>
            <person name="Adriaenssens E.M."/>
            <person name="Foster-Nyarko E."/>
            <person name="Jarju S."/>
            <person name="Secka A."/>
            <person name="Antonio M."/>
            <person name="Oren A."/>
            <person name="Chaudhuri R."/>
            <person name="La Ragione R.M."/>
            <person name="Hildebrand F."/>
            <person name="Pallen M.J."/>
        </authorList>
    </citation>
    <scope>NUCLEOTIDE SEQUENCE [LARGE SCALE GENOMIC DNA]</scope>
    <source>
        <strain evidence="1 2">Sa2CUA8</strain>
    </source>
</reference>
<dbReference type="EMBL" id="JACSQE010000010">
    <property type="protein sequence ID" value="MBD7999492.1"/>
    <property type="molecule type" value="Genomic_DNA"/>
</dbReference>
<comment type="caution">
    <text evidence="1">The sequence shown here is derived from an EMBL/GenBank/DDBJ whole genome shotgun (WGS) entry which is preliminary data.</text>
</comment>
<name>A0ABR8V3Y4_9CELL</name>
<accession>A0ABR8V3Y4</accession>
<evidence type="ECO:0008006" key="3">
    <source>
        <dbReference type="Google" id="ProtNLM"/>
    </source>
</evidence>
<dbReference type="Proteomes" id="UP000633601">
    <property type="component" value="Unassembled WGS sequence"/>
</dbReference>
<dbReference type="RefSeq" id="WP_191791162.1">
    <property type="nucleotide sequence ID" value="NZ_JACSQE010000010.1"/>
</dbReference>
<keyword evidence="2" id="KW-1185">Reference proteome</keyword>
<evidence type="ECO:0000313" key="1">
    <source>
        <dbReference type="EMBL" id="MBD7999492.1"/>
    </source>
</evidence>
<gene>
    <name evidence="1" type="ORF">H9640_13100</name>
</gene>
<organism evidence="1 2">
    <name type="scientific">Oerskovia gallyi</name>
    <dbReference type="NCBI Taxonomy" id="2762226"/>
    <lineage>
        <taxon>Bacteria</taxon>
        <taxon>Bacillati</taxon>
        <taxon>Actinomycetota</taxon>
        <taxon>Actinomycetes</taxon>
        <taxon>Micrococcales</taxon>
        <taxon>Cellulomonadaceae</taxon>
        <taxon>Oerskovia</taxon>
    </lineage>
</organism>
<proteinExistence type="predicted"/>
<protein>
    <recommendedName>
        <fullName evidence="3">Antitoxin</fullName>
    </recommendedName>
</protein>
<evidence type="ECO:0000313" key="2">
    <source>
        <dbReference type="Proteomes" id="UP000633601"/>
    </source>
</evidence>
<sequence>MSESKGGALGGLGGIVAKAKEALTDERIDQVADLVKGRTSDSVDKHVDTVAEQAKKLNDK</sequence>